<feature type="compositionally biased region" description="Basic and acidic residues" evidence="2">
    <location>
        <begin position="106"/>
        <end position="115"/>
    </location>
</feature>
<dbReference type="GO" id="GO:0010737">
    <property type="term" value="P:protein kinase A signaling"/>
    <property type="evidence" value="ECO:0007669"/>
    <property type="project" value="TreeGrafter"/>
</dbReference>
<protein>
    <submittedName>
        <fullName evidence="3">Uncharacterized protein</fullName>
    </submittedName>
</protein>
<accession>A0AAV5GUT9</accession>
<evidence type="ECO:0000313" key="3">
    <source>
        <dbReference type="EMBL" id="GJN92812.1"/>
    </source>
</evidence>
<dbReference type="Proteomes" id="UP001342314">
    <property type="component" value="Unassembled WGS sequence"/>
</dbReference>
<dbReference type="AlphaFoldDB" id="A0AAV5GUT9"/>
<evidence type="ECO:0000313" key="4">
    <source>
        <dbReference type="Proteomes" id="UP001342314"/>
    </source>
</evidence>
<dbReference type="InterPro" id="IPR008862">
    <property type="entry name" value="Tcp11"/>
</dbReference>
<feature type="region of interest" description="Disordered" evidence="2">
    <location>
        <begin position="339"/>
        <end position="364"/>
    </location>
</feature>
<comment type="caution">
    <text evidence="3">The sequence shown here is derived from an EMBL/GenBank/DDBJ whole genome shotgun (WGS) entry which is preliminary data.</text>
</comment>
<comment type="similarity">
    <text evidence="1">Belongs to the TCP11 family.</text>
</comment>
<feature type="region of interest" description="Disordered" evidence="2">
    <location>
        <begin position="96"/>
        <end position="115"/>
    </location>
</feature>
<feature type="region of interest" description="Disordered" evidence="2">
    <location>
        <begin position="746"/>
        <end position="817"/>
    </location>
</feature>
<keyword evidence="4" id="KW-1185">Reference proteome</keyword>
<feature type="region of interest" description="Disordered" evidence="2">
    <location>
        <begin position="1"/>
        <end position="82"/>
    </location>
</feature>
<proteinExistence type="inferred from homology"/>
<dbReference type="Pfam" id="PF05794">
    <property type="entry name" value="Tcp11"/>
    <property type="match status" value="2"/>
</dbReference>
<evidence type="ECO:0000256" key="1">
    <source>
        <dbReference type="ARBA" id="ARBA00010954"/>
    </source>
</evidence>
<dbReference type="PANTHER" id="PTHR12832">
    <property type="entry name" value="TESTIS-SPECIFIC PROTEIN PBS13 T-COMPLEX 11"/>
    <property type="match status" value="1"/>
</dbReference>
<feature type="compositionally biased region" description="Basic and acidic residues" evidence="2">
    <location>
        <begin position="59"/>
        <end position="71"/>
    </location>
</feature>
<evidence type="ECO:0000256" key="2">
    <source>
        <dbReference type="SAM" id="MobiDB-lite"/>
    </source>
</evidence>
<dbReference type="EMBL" id="BQKY01000012">
    <property type="protein sequence ID" value="GJN92812.1"/>
    <property type="molecule type" value="Genomic_DNA"/>
</dbReference>
<dbReference type="PANTHER" id="PTHR12832:SF11">
    <property type="entry name" value="LD23868P"/>
    <property type="match status" value="1"/>
</dbReference>
<gene>
    <name evidence="3" type="ORF">Rhopal_005850-T1</name>
</gene>
<feature type="compositionally biased region" description="Low complexity" evidence="2">
    <location>
        <begin position="12"/>
        <end position="36"/>
    </location>
</feature>
<feature type="compositionally biased region" description="Low complexity" evidence="2">
    <location>
        <begin position="339"/>
        <end position="349"/>
    </location>
</feature>
<sequence>MESPFPPQLTLAPSNQASASASASAASPPGSACLSSDAAPSSSEPRQPRKRARTAVAEDEARERAFERAPSSDEGAAGQCETRAVLRPRGLYERSNGVRAGSARRVAKERAQQGSERLEWMRRSANDGDVCEPVDKRRRLVADSLGDAAEASHYDSTNGADRQTADFLRPPPLLPIPDCRNASTALDPLALHDAHSEALSKEVSPRSLARISLVPPITRATLRELDLGEIMRNPQLRHDVVFDPNLMFRPNYDGERGERKRTLAEQYWTAVACEVSTGCRCATYRDKELLPCVCLSTDACTLSPLATRLPSRIAPLVSELRDILVSLLPLPVSPTSSPSASPSFASAVPPSSPDPNSPSSQHASASYWTASRDEITAVLDPVALERQFLHGLVDVAALAHFLGRTLKTHCAPMRDELVDEMIRTCETHGVAQGVRMCFEILELMKLDIANHQLRSLRPYLVQTAVEVERRFFQEFVERRGGLGRFDRLRGWVCDAASAAPRTSSKVDATDRAVTHAILDLILPGDGAAKFCSLASLPETAQLDSYRLQAFHADAVDLTVLYMLVLLFQQLASHKRPSPAEVDSLRQELWCIMTASTRSTSSLVGPGAAIQGIPQGPPGHGIAKLASPSWRAAMQDVLLQVAARATEVRERQDDTKVAPPTQRPGMPSAEMLELVKSYFDTNVKASSKLFQLLHKRLRSTLESVVLEELDKERKRGPLAFATWWAPQVELVAMTTGHARRSNAVDVPSALSRSVSHSNPVARPQAGMMASTAPARRGIKRSHVEQDDPDSTSSGSEDEGADKRRRREPVEPPPKQSEVDIALQQNGLATLSGEVRLLGERIAKVVSFHLTVYRPLYNYWLSQPAPSAAAA</sequence>
<reference evidence="3 4" key="1">
    <citation type="submission" date="2021-12" db="EMBL/GenBank/DDBJ databases">
        <title>High titer production of polyol ester of fatty acids by Rhodotorula paludigena BS15 towards product separation-free biomass refinery.</title>
        <authorList>
            <person name="Mano J."/>
            <person name="Ono H."/>
            <person name="Tanaka T."/>
            <person name="Naito K."/>
            <person name="Sushida H."/>
            <person name="Ike M."/>
            <person name="Tokuyasu K."/>
            <person name="Kitaoka M."/>
        </authorList>
    </citation>
    <scope>NUCLEOTIDE SEQUENCE [LARGE SCALE GENOMIC DNA]</scope>
    <source>
        <strain evidence="3 4">BS15</strain>
    </source>
</reference>
<organism evidence="3 4">
    <name type="scientific">Rhodotorula paludigena</name>
    <dbReference type="NCBI Taxonomy" id="86838"/>
    <lineage>
        <taxon>Eukaryota</taxon>
        <taxon>Fungi</taxon>
        <taxon>Dikarya</taxon>
        <taxon>Basidiomycota</taxon>
        <taxon>Pucciniomycotina</taxon>
        <taxon>Microbotryomycetes</taxon>
        <taxon>Sporidiobolales</taxon>
        <taxon>Sporidiobolaceae</taxon>
        <taxon>Rhodotorula</taxon>
    </lineage>
</organism>
<name>A0AAV5GUT9_9BASI</name>